<evidence type="ECO:0000313" key="12">
    <source>
        <dbReference type="Proteomes" id="UP000790787"/>
    </source>
</evidence>
<evidence type="ECO:0000259" key="11">
    <source>
        <dbReference type="PROSITE" id="PS51032"/>
    </source>
</evidence>
<evidence type="ECO:0000256" key="6">
    <source>
        <dbReference type="ARBA" id="ARBA00023125"/>
    </source>
</evidence>
<dbReference type="GO" id="GO:0006952">
    <property type="term" value="P:defense response"/>
    <property type="evidence" value="ECO:0007669"/>
    <property type="project" value="UniProtKB-KW"/>
</dbReference>
<keyword evidence="9" id="KW-0539">Nucleus</keyword>
<dbReference type="PANTHER" id="PTHR31241:SF62">
    <property type="entry name" value="DEHYDRATION-RESPONSIVE ELEMENT-BINDING PROTEIN 2D"/>
    <property type="match status" value="1"/>
</dbReference>
<dbReference type="GO" id="GO:0003700">
    <property type="term" value="F:DNA-binding transcription factor activity"/>
    <property type="evidence" value="ECO:0000318"/>
    <property type="project" value="GO_Central"/>
</dbReference>
<dbReference type="STRING" id="4097.A0A1S3ZEN7"/>
<dbReference type="PANTHER" id="PTHR31241">
    <property type="entry name" value="DEHYDRATION-RESPONSIVE ELEMENT-BINDING PROTEIN 2C"/>
    <property type="match status" value="1"/>
</dbReference>
<dbReference type="InterPro" id="IPR016177">
    <property type="entry name" value="DNA-bd_dom_sf"/>
</dbReference>
<dbReference type="GO" id="GO:0045893">
    <property type="term" value="P:positive regulation of DNA-templated transcription"/>
    <property type="evidence" value="ECO:0000318"/>
    <property type="project" value="GO_Central"/>
</dbReference>
<evidence type="ECO:0000256" key="7">
    <source>
        <dbReference type="ARBA" id="ARBA00023159"/>
    </source>
</evidence>
<dbReference type="PROSITE" id="PS51032">
    <property type="entry name" value="AP2_ERF"/>
    <property type="match status" value="1"/>
</dbReference>
<dbReference type="Proteomes" id="UP000790787">
    <property type="component" value="Chromosome 5"/>
</dbReference>
<dbReference type="FunFam" id="3.30.730.10:FF:000001">
    <property type="entry name" value="Ethylene-responsive transcription factor 2"/>
    <property type="match status" value="1"/>
</dbReference>
<dbReference type="GO" id="GO:0005634">
    <property type="term" value="C:nucleus"/>
    <property type="evidence" value="ECO:0000318"/>
    <property type="project" value="GO_Central"/>
</dbReference>
<dbReference type="Gene3D" id="3.30.730.10">
    <property type="entry name" value="AP2/ERF domain"/>
    <property type="match status" value="1"/>
</dbReference>
<name>A0A1S3ZEN7_TOBAC</name>
<gene>
    <name evidence="13" type="primary">LOC107785980</name>
</gene>
<dbReference type="CDD" id="cd00018">
    <property type="entry name" value="AP2"/>
    <property type="match status" value="1"/>
</dbReference>
<evidence type="ECO:0000256" key="3">
    <source>
        <dbReference type="ARBA" id="ARBA00022821"/>
    </source>
</evidence>
<feature type="domain" description="AP2/ERF" evidence="11">
    <location>
        <begin position="71"/>
        <end position="136"/>
    </location>
</feature>
<dbReference type="SMR" id="A0A1S3ZEN7"/>
<dbReference type="RefSeq" id="XP_016462903.1">
    <property type="nucleotide sequence ID" value="XM_016607417.1"/>
</dbReference>
<evidence type="ECO:0000256" key="8">
    <source>
        <dbReference type="ARBA" id="ARBA00023163"/>
    </source>
</evidence>
<organism evidence="12 13">
    <name type="scientific">Nicotiana tabacum</name>
    <name type="common">Common tobacco</name>
    <dbReference type="NCBI Taxonomy" id="4097"/>
    <lineage>
        <taxon>Eukaryota</taxon>
        <taxon>Viridiplantae</taxon>
        <taxon>Streptophyta</taxon>
        <taxon>Embryophyta</taxon>
        <taxon>Tracheophyta</taxon>
        <taxon>Spermatophyta</taxon>
        <taxon>Magnoliopsida</taxon>
        <taxon>eudicotyledons</taxon>
        <taxon>Gunneridae</taxon>
        <taxon>Pentapetalae</taxon>
        <taxon>asterids</taxon>
        <taxon>lamiids</taxon>
        <taxon>Solanales</taxon>
        <taxon>Solanaceae</taxon>
        <taxon>Nicotianoideae</taxon>
        <taxon>Nicotianeae</taxon>
        <taxon>Nicotiana</taxon>
    </lineage>
</organism>
<evidence type="ECO:0000256" key="10">
    <source>
        <dbReference type="ARBA" id="ARBA00024343"/>
    </source>
</evidence>
<dbReference type="SUPFAM" id="SSF54171">
    <property type="entry name" value="DNA-binding domain"/>
    <property type="match status" value="1"/>
</dbReference>
<evidence type="ECO:0000256" key="2">
    <source>
        <dbReference type="ARBA" id="ARBA00022745"/>
    </source>
</evidence>
<dbReference type="GO" id="GO:0006950">
    <property type="term" value="P:response to stress"/>
    <property type="evidence" value="ECO:0000318"/>
    <property type="project" value="GO_Central"/>
</dbReference>
<evidence type="ECO:0000256" key="5">
    <source>
        <dbReference type="ARBA" id="ARBA00023016"/>
    </source>
</evidence>
<evidence type="ECO:0000313" key="13">
    <source>
        <dbReference type="RefSeq" id="XP_016462903.1"/>
    </source>
</evidence>
<dbReference type="PaxDb" id="4097-A0A1S3ZEN7"/>
<keyword evidence="3" id="KW-0611">Plant defense</keyword>
<keyword evidence="4" id="KW-0805">Transcription regulation</keyword>
<keyword evidence="12" id="KW-1185">Reference proteome</keyword>
<comment type="similarity">
    <text evidence="10">Belongs to the AP2/ERF transcription factor family. ERF subfamily.</text>
</comment>
<keyword evidence="5" id="KW-0346">Stress response</keyword>
<dbReference type="InterPro" id="IPR001471">
    <property type="entry name" value="AP2/ERF_dom"/>
</dbReference>
<reference evidence="13" key="2">
    <citation type="submission" date="2025-08" db="UniProtKB">
        <authorList>
            <consortium name="RefSeq"/>
        </authorList>
    </citation>
    <scope>IDENTIFICATION</scope>
    <source>
        <tissue evidence="13">Leaf</tissue>
    </source>
</reference>
<dbReference type="GO" id="GO:0000976">
    <property type="term" value="F:transcription cis-regulatory region binding"/>
    <property type="evidence" value="ECO:0000318"/>
    <property type="project" value="GO_Central"/>
</dbReference>
<dbReference type="OrthoDB" id="550883at2759"/>
<keyword evidence="2" id="KW-0936">Ethylene signaling pathway</keyword>
<dbReference type="GeneID" id="107785980"/>
<dbReference type="GO" id="GO:0009873">
    <property type="term" value="P:ethylene-activated signaling pathway"/>
    <property type="evidence" value="ECO:0007669"/>
    <property type="project" value="UniProtKB-KW"/>
</dbReference>
<proteinExistence type="inferred from homology"/>
<keyword evidence="7" id="KW-0010">Activator</keyword>
<sequence length="418" mass="48244">MSSHILHRKQKRRRNGCDSLEEILLKWKNHYQELNSSIEDVQVKKKRKIPVKRSRKGCMRGKGGPENSGCIYRGVRQRTWGKWVAEIREPVYNSGRFKTSGKRLWLGTFSTSVDAALAYDEAAKVMYGSNAMLNFPDYCIQNDSSSIVSIARTSSLESTDQSSVDHEDSGAEDAKIRVDQSTFATSVVTADEKQRSCCCLTEKSDVMPEEDYENELNDSGCSSRIDFKPPNYCVKVETPIKEEIEKDEFVHDNDLERLKSYEVSNSLHIMNEETTDVKPHDLNILQEQPLDFRSTENPSEDFCKRLEYMEHWLMEDDCSTEATKVPDTFCLTKNHDEDNSFQKFLEESFDFKPIMVSQESAEFNYVKTEEQFDCTYNQQIDQQTDGIISNQADWNSSISWQPEDSIKDLSVFNFDFDI</sequence>
<dbReference type="KEGG" id="nta:107785980"/>
<dbReference type="InterPro" id="IPR036955">
    <property type="entry name" value="AP2/ERF_dom_sf"/>
</dbReference>
<keyword evidence="6" id="KW-0238">DNA-binding</keyword>
<keyword evidence="8" id="KW-0804">Transcription</keyword>
<dbReference type="PRINTS" id="PR00367">
    <property type="entry name" value="ETHRSPELEMNT"/>
</dbReference>
<evidence type="ECO:0000256" key="1">
    <source>
        <dbReference type="ARBA" id="ARBA00004123"/>
    </source>
</evidence>
<protein>
    <submittedName>
        <fullName evidence="13">Uncharacterized protein LOC107785980</fullName>
    </submittedName>
</protein>
<accession>A0A1S3ZEN7</accession>
<dbReference type="RefSeq" id="XP_016462903.1">
    <property type="nucleotide sequence ID" value="XM_016607417.2"/>
</dbReference>
<dbReference type="SMART" id="SM00380">
    <property type="entry name" value="AP2"/>
    <property type="match status" value="1"/>
</dbReference>
<dbReference type="Pfam" id="PF00847">
    <property type="entry name" value="AP2"/>
    <property type="match status" value="1"/>
</dbReference>
<comment type="subcellular location">
    <subcellularLocation>
        <location evidence="1">Nucleus</location>
    </subcellularLocation>
</comment>
<dbReference type="AlphaFoldDB" id="A0A1S3ZEN7"/>
<evidence type="ECO:0000256" key="9">
    <source>
        <dbReference type="ARBA" id="ARBA00023242"/>
    </source>
</evidence>
<evidence type="ECO:0000256" key="4">
    <source>
        <dbReference type="ARBA" id="ARBA00023015"/>
    </source>
</evidence>
<dbReference type="OMA" id="KENHDEG"/>
<reference evidence="12" key="1">
    <citation type="journal article" date="2014" name="Nat. Commun.">
        <title>The tobacco genome sequence and its comparison with those of tomato and potato.</title>
        <authorList>
            <person name="Sierro N."/>
            <person name="Battey J.N."/>
            <person name="Ouadi S."/>
            <person name="Bakaher N."/>
            <person name="Bovet L."/>
            <person name="Willig A."/>
            <person name="Goepfert S."/>
            <person name="Peitsch M.C."/>
            <person name="Ivanov N.V."/>
        </authorList>
    </citation>
    <scope>NUCLEOTIDE SEQUENCE [LARGE SCALE GENOMIC DNA]</scope>
</reference>